<dbReference type="InterPro" id="IPR002347">
    <property type="entry name" value="SDR_fam"/>
</dbReference>
<dbReference type="PANTHER" id="PTHR42901:SF1">
    <property type="entry name" value="ALCOHOL DEHYDROGENASE"/>
    <property type="match status" value="1"/>
</dbReference>
<evidence type="ECO:0000256" key="1">
    <source>
        <dbReference type="ARBA" id="ARBA00006484"/>
    </source>
</evidence>
<dbReference type="Pfam" id="PF00106">
    <property type="entry name" value="adh_short"/>
    <property type="match status" value="1"/>
</dbReference>
<evidence type="ECO:0000313" key="5">
    <source>
        <dbReference type="Proteomes" id="UP000824504"/>
    </source>
</evidence>
<dbReference type="Proteomes" id="UP000824504">
    <property type="component" value="Chromosome"/>
</dbReference>
<comment type="similarity">
    <text evidence="1">Belongs to the short-chain dehydrogenases/reductases (SDR) family.</text>
</comment>
<gene>
    <name evidence="4" type="ORF">KDB89_02285</name>
</gene>
<accession>A0ABX8SKB6</accession>
<keyword evidence="2" id="KW-0560">Oxidoreductase</keyword>
<keyword evidence="5" id="KW-1185">Reference proteome</keyword>
<dbReference type="InterPro" id="IPR057326">
    <property type="entry name" value="KR_dom"/>
</dbReference>
<evidence type="ECO:0000256" key="2">
    <source>
        <dbReference type="ARBA" id="ARBA00023002"/>
    </source>
</evidence>
<evidence type="ECO:0000313" key="4">
    <source>
        <dbReference type="EMBL" id="QXT63334.1"/>
    </source>
</evidence>
<reference evidence="4 5" key="1">
    <citation type="submission" date="2021-07" db="EMBL/GenBank/DDBJ databases">
        <title>complete genome sequencing of Tessaracoccus sp.J1M15.</title>
        <authorList>
            <person name="Bae J.-W."/>
            <person name="Kim D.-y."/>
        </authorList>
    </citation>
    <scope>NUCLEOTIDE SEQUENCE [LARGE SCALE GENOMIC DNA]</scope>
    <source>
        <strain evidence="4 5">J1M15</strain>
    </source>
</reference>
<proteinExistence type="inferred from homology"/>
<name>A0ABX8SKB6_9ACTN</name>
<dbReference type="PANTHER" id="PTHR42901">
    <property type="entry name" value="ALCOHOL DEHYDROGENASE"/>
    <property type="match status" value="1"/>
</dbReference>
<evidence type="ECO:0000259" key="3">
    <source>
        <dbReference type="SMART" id="SM00822"/>
    </source>
</evidence>
<protein>
    <submittedName>
        <fullName evidence="4">SDR family NAD(P)-dependent oxidoreductase</fullName>
    </submittedName>
</protein>
<dbReference type="EMBL" id="CP079216">
    <property type="protein sequence ID" value="QXT63334.1"/>
    <property type="molecule type" value="Genomic_DNA"/>
</dbReference>
<dbReference type="SMART" id="SM00822">
    <property type="entry name" value="PKS_KR"/>
    <property type="match status" value="1"/>
</dbReference>
<feature type="domain" description="Ketoreductase" evidence="3">
    <location>
        <begin position="9"/>
        <end position="180"/>
    </location>
</feature>
<sequence>MGPRVRGMPTALVTGASSGIGAATARRLAAEGFRVVCAARRADRVEALAAEIDGVAVACDITSADDVARLAAEVGDTLDVLVNNAGGAVGLEPVAEADLDAWEQMLATNLIGTTRVTKALLPALTAAGGAIIFVTSTAADWGYEGGAGYCAAKAGERAVVEALRLELFDQPVRIMEICPGMVRTDEFALTRFAGDKEKADKVYAGVDEPLTADDVADTISFMATRPAHVNLDRITIRPRAQAAQYKVFRG</sequence>
<organism evidence="4 5">
    <name type="scientific">Tessaracoccus palaemonis</name>
    <dbReference type="NCBI Taxonomy" id="2829499"/>
    <lineage>
        <taxon>Bacteria</taxon>
        <taxon>Bacillati</taxon>
        <taxon>Actinomycetota</taxon>
        <taxon>Actinomycetes</taxon>
        <taxon>Propionibacteriales</taxon>
        <taxon>Propionibacteriaceae</taxon>
        <taxon>Tessaracoccus</taxon>
    </lineage>
</organism>